<keyword evidence="9" id="KW-0206">Cytoskeleton</keyword>
<feature type="compositionally biased region" description="Gly residues" evidence="12">
    <location>
        <begin position="271"/>
        <end position="281"/>
    </location>
</feature>
<feature type="compositionally biased region" description="Pro residues" evidence="12">
    <location>
        <begin position="23"/>
        <end position="36"/>
    </location>
</feature>
<proteinExistence type="inferred from homology"/>
<evidence type="ECO:0000256" key="10">
    <source>
        <dbReference type="PROSITE-ProRule" id="PRU00339"/>
    </source>
</evidence>
<dbReference type="SMART" id="SM00028">
    <property type="entry name" value="TPR"/>
    <property type="match status" value="6"/>
</dbReference>
<keyword evidence="8" id="KW-0505">Motor protein</keyword>
<dbReference type="GO" id="GO:0005874">
    <property type="term" value="C:microtubule"/>
    <property type="evidence" value="ECO:0007669"/>
    <property type="project" value="UniProtKB-KW"/>
</dbReference>
<evidence type="ECO:0000256" key="4">
    <source>
        <dbReference type="ARBA" id="ARBA00022701"/>
    </source>
</evidence>
<feature type="region of interest" description="Disordered" evidence="12">
    <location>
        <begin position="1"/>
        <end position="55"/>
    </location>
</feature>
<keyword evidence="5" id="KW-0677">Repeat</keyword>
<evidence type="ECO:0000256" key="1">
    <source>
        <dbReference type="ARBA" id="ARBA00004245"/>
    </source>
</evidence>
<dbReference type="GO" id="GO:0019894">
    <property type="term" value="F:kinesin binding"/>
    <property type="evidence" value="ECO:0007669"/>
    <property type="project" value="TreeGrafter"/>
</dbReference>
<dbReference type="OrthoDB" id="1658288at2759"/>
<feature type="region of interest" description="Disordered" evidence="12">
    <location>
        <begin position="919"/>
        <end position="943"/>
    </location>
</feature>
<evidence type="ECO:0000256" key="8">
    <source>
        <dbReference type="ARBA" id="ARBA00023175"/>
    </source>
</evidence>
<feature type="region of interest" description="Disordered" evidence="12">
    <location>
        <begin position="1957"/>
        <end position="2067"/>
    </location>
</feature>
<evidence type="ECO:0000259" key="13">
    <source>
        <dbReference type="PROSITE" id="PS50105"/>
    </source>
</evidence>
<feature type="region of interest" description="Disordered" evidence="12">
    <location>
        <begin position="1803"/>
        <end position="1931"/>
    </location>
</feature>
<feature type="coiled-coil region" evidence="11">
    <location>
        <begin position="440"/>
        <end position="467"/>
    </location>
</feature>
<dbReference type="CDD" id="cd21037">
    <property type="entry name" value="MLKL_NTD"/>
    <property type="match status" value="1"/>
</dbReference>
<evidence type="ECO:0000256" key="12">
    <source>
        <dbReference type="SAM" id="MobiDB-lite"/>
    </source>
</evidence>
<accession>A0A9W6F830</accession>
<dbReference type="PANTHER" id="PTHR45783:SF3">
    <property type="entry name" value="KINESIN LIGHT CHAIN"/>
    <property type="match status" value="1"/>
</dbReference>
<keyword evidence="6 10" id="KW-0802">TPR repeat</keyword>
<feature type="compositionally biased region" description="Low complexity" evidence="12">
    <location>
        <begin position="1103"/>
        <end position="1119"/>
    </location>
</feature>
<feature type="region of interest" description="Disordered" evidence="12">
    <location>
        <begin position="1084"/>
        <end position="1132"/>
    </location>
</feature>
<dbReference type="InterPro" id="IPR036537">
    <property type="entry name" value="Adaptor_Cbl_N_dom_sf"/>
</dbReference>
<dbReference type="InterPro" id="IPR011990">
    <property type="entry name" value="TPR-like_helical_dom_sf"/>
</dbReference>
<keyword evidence="7 11" id="KW-0175">Coiled coil</keyword>
<dbReference type="SUPFAM" id="SSF48452">
    <property type="entry name" value="TPR-like"/>
    <property type="match status" value="2"/>
</dbReference>
<dbReference type="Pfam" id="PF13424">
    <property type="entry name" value="TPR_12"/>
    <property type="match status" value="3"/>
</dbReference>
<feature type="region of interest" description="Disordered" evidence="12">
    <location>
        <begin position="654"/>
        <end position="680"/>
    </location>
</feature>
<feature type="compositionally biased region" description="Gly residues" evidence="12">
    <location>
        <begin position="1904"/>
        <end position="1928"/>
    </location>
</feature>
<evidence type="ECO:0000256" key="9">
    <source>
        <dbReference type="ARBA" id="ARBA00023212"/>
    </source>
</evidence>
<evidence type="ECO:0000256" key="2">
    <source>
        <dbReference type="ARBA" id="ARBA00009622"/>
    </source>
</evidence>
<dbReference type="InterPro" id="IPR019734">
    <property type="entry name" value="TPR_rpt"/>
</dbReference>
<evidence type="ECO:0000256" key="5">
    <source>
        <dbReference type="ARBA" id="ARBA00022737"/>
    </source>
</evidence>
<evidence type="ECO:0000313" key="15">
    <source>
        <dbReference type="Proteomes" id="UP001165080"/>
    </source>
</evidence>
<dbReference type="GO" id="GO:0007018">
    <property type="term" value="P:microtubule-based movement"/>
    <property type="evidence" value="ECO:0007669"/>
    <property type="project" value="TreeGrafter"/>
</dbReference>
<dbReference type="InterPro" id="IPR027417">
    <property type="entry name" value="P-loop_NTPase"/>
</dbReference>
<keyword evidence="3" id="KW-0963">Cytoplasm</keyword>
<comment type="caution">
    <text evidence="14">The sequence shown here is derived from an EMBL/GenBank/DDBJ whole genome shotgun (WGS) entry which is preliminary data.</text>
</comment>
<feature type="compositionally biased region" description="Low complexity" evidence="12">
    <location>
        <begin position="1811"/>
        <end position="1825"/>
    </location>
</feature>
<feature type="region of interest" description="Disordered" evidence="12">
    <location>
        <begin position="240"/>
        <end position="283"/>
    </location>
</feature>
<keyword evidence="4" id="KW-0493">Microtubule</keyword>
<feature type="domain" description="SAM" evidence="13">
    <location>
        <begin position="101"/>
        <end position="163"/>
    </location>
</feature>
<dbReference type="Gene3D" id="1.25.40.10">
    <property type="entry name" value="Tetratricopeptide repeat domain"/>
    <property type="match status" value="2"/>
</dbReference>
<dbReference type="InterPro" id="IPR002151">
    <property type="entry name" value="Kinesin_light"/>
</dbReference>
<name>A0A9W6F830_9CHLO</name>
<evidence type="ECO:0000313" key="14">
    <source>
        <dbReference type="EMBL" id="GLC59803.1"/>
    </source>
</evidence>
<dbReference type="GO" id="GO:0007166">
    <property type="term" value="P:cell surface receptor signaling pathway"/>
    <property type="evidence" value="ECO:0007669"/>
    <property type="project" value="InterPro"/>
</dbReference>
<organism evidence="14 15">
    <name type="scientific">Pleodorina starrii</name>
    <dbReference type="NCBI Taxonomy" id="330485"/>
    <lineage>
        <taxon>Eukaryota</taxon>
        <taxon>Viridiplantae</taxon>
        <taxon>Chlorophyta</taxon>
        <taxon>core chlorophytes</taxon>
        <taxon>Chlorophyceae</taxon>
        <taxon>CS clade</taxon>
        <taxon>Chlamydomonadales</taxon>
        <taxon>Volvocaceae</taxon>
        <taxon>Pleodorina</taxon>
    </lineage>
</organism>
<dbReference type="PROSITE" id="PS50005">
    <property type="entry name" value="TPR"/>
    <property type="match status" value="1"/>
</dbReference>
<dbReference type="GO" id="GO:0005871">
    <property type="term" value="C:kinesin complex"/>
    <property type="evidence" value="ECO:0007669"/>
    <property type="project" value="InterPro"/>
</dbReference>
<reference evidence="14 15" key="1">
    <citation type="journal article" date="2023" name="Commun. Biol.">
        <title>Reorganization of the ancestral sex-determining regions during the evolution of trioecy in Pleodorina starrii.</title>
        <authorList>
            <person name="Takahashi K."/>
            <person name="Suzuki S."/>
            <person name="Kawai-Toyooka H."/>
            <person name="Yamamoto K."/>
            <person name="Hamaji T."/>
            <person name="Ootsuki R."/>
            <person name="Yamaguchi H."/>
            <person name="Kawachi M."/>
            <person name="Higashiyama T."/>
            <person name="Nozaki H."/>
        </authorList>
    </citation>
    <scope>NUCLEOTIDE SEQUENCE [LARGE SCALE GENOMIC DNA]</scope>
    <source>
        <strain evidence="14 15">NIES-4479</strain>
    </source>
</reference>
<comment type="similarity">
    <text evidence="2">Belongs to the kinesin light chain family.</text>
</comment>
<evidence type="ECO:0000256" key="11">
    <source>
        <dbReference type="SAM" id="Coils"/>
    </source>
</evidence>
<keyword evidence="15" id="KW-1185">Reference proteome</keyword>
<feature type="compositionally biased region" description="Gly residues" evidence="12">
    <location>
        <begin position="933"/>
        <end position="943"/>
    </location>
</feature>
<dbReference type="Proteomes" id="UP001165080">
    <property type="component" value="Unassembled WGS sequence"/>
</dbReference>
<dbReference type="SUPFAM" id="SSF52540">
    <property type="entry name" value="P-loop containing nucleoside triphosphate hydrolases"/>
    <property type="match status" value="1"/>
</dbReference>
<dbReference type="GO" id="GO:0005737">
    <property type="term" value="C:cytoplasm"/>
    <property type="evidence" value="ECO:0007669"/>
    <property type="project" value="TreeGrafter"/>
</dbReference>
<comment type="subcellular location">
    <subcellularLocation>
        <location evidence="1">Cytoplasm</location>
        <location evidence="1">Cytoskeleton</location>
    </subcellularLocation>
</comment>
<evidence type="ECO:0000256" key="6">
    <source>
        <dbReference type="ARBA" id="ARBA00022803"/>
    </source>
</evidence>
<feature type="compositionally biased region" description="Low complexity" evidence="12">
    <location>
        <begin position="2025"/>
        <end position="2041"/>
    </location>
</feature>
<dbReference type="Gene3D" id="1.20.930.20">
    <property type="entry name" value="Adaptor protein Cbl, N-terminal domain"/>
    <property type="match status" value="1"/>
</dbReference>
<feature type="compositionally biased region" description="Low complexity" evidence="12">
    <location>
        <begin position="654"/>
        <end position="663"/>
    </location>
</feature>
<dbReference type="EMBL" id="BRXU01000030">
    <property type="protein sequence ID" value="GLC59803.1"/>
    <property type="molecule type" value="Genomic_DNA"/>
</dbReference>
<evidence type="ECO:0000256" key="3">
    <source>
        <dbReference type="ARBA" id="ARBA00022490"/>
    </source>
</evidence>
<dbReference type="PANTHER" id="PTHR45783">
    <property type="entry name" value="KINESIN LIGHT CHAIN"/>
    <property type="match status" value="1"/>
</dbReference>
<protein>
    <recommendedName>
        <fullName evidence="13">SAM domain-containing protein</fullName>
    </recommendedName>
</protein>
<dbReference type="InterPro" id="IPR001660">
    <property type="entry name" value="SAM"/>
</dbReference>
<dbReference type="PROSITE" id="PS50105">
    <property type="entry name" value="SAM_DOMAIN"/>
    <property type="match status" value="1"/>
</dbReference>
<dbReference type="Gene3D" id="3.40.50.300">
    <property type="entry name" value="P-loop containing nucleotide triphosphate hydrolases"/>
    <property type="match status" value="1"/>
</dbReference>
<evidence type="ECO:0000256" key="7">
    <source>
        <dbReference type="ARBA" id="ARBA00023054"/>
    </source>
</evidence>
<sequence length="2067" mass="211001">MGCGSSALGCGPEGDPSAHQPGPTSPPSPPPPPPPLETSGDSAAAAAAEPEPKPAVGVTVSEAGLRHSSAAAAATEELACGRSQLERGYQQLPLGLPLKEWDDLHVRMWLLTLPAVLRPYTDVLCSPGGLLLEWSDELLTEAGVGNAFHRKQLLEYVRQLQSDVAARLEQQQLHQRQQHRKGPPAALAVAVAAGGVLPGSIASPSGAAAGICGPKQGRRDSDPGLASLTSPRRASLRRLCSAGSDSGARVGGGGGAEGEGEAEAEGDRGGKAGGGGGGGGAARRASKEAADVLAEYEVGALEQGVSALKLLVRQAGALCPWPGDAAAKLLGELLGAGERALVNKRNWHQLNVRAVDLLQLIAANKSLQADTQTYRSIMHRLINTLKGIQEYFTDYTGRNWLSRIMGAGRDQHMFNQLWNALGALVADASLGLQVAEAGGQQATREALERLQRRQARYDDEEGRLRRRVEELGGVDGLMGDPAALLAVAQGLGLGTQLTLHKIQEAVCLLEADRCEGVHSLIPHPELRVMWRKCFAGLQDVGWGLWWEAFPRELSRVPVEGGIVSALTSRLSQPHRRTAFQRRMDLSSSGRISVVDLRRTVPPDADLQEAVAQLTERLSDDGEADLPSTATAAAAATVSSSSGTLSAGTAGAGGAAAAAAEPRPTASPAPPSSPSAAATAAPSSSLALPYRSLEPRCSLPPLDSDRFVGREEDVRQVAEILMAGALPPPQNPLRLSRRGSSGGAAAVGGACGSALAAEEGVCCTAAAAGFVAAAGDGGGGGAGRNLGLSLGLGLTPPRPLALCVVAESGMGKSALAVAAARRLWGGGWLPGGAYWVDCRGADCRAEVAARFAGALGVGKAEHGDAAGTAGVSLALQALAARGALLLVLDGVDCLDDNVYGSFGCQSVAVAAAADANDDSRLDETADSDVVQNDDGGGGGGGLGSAGVDVEPEAALSELLSVVPSARVLLTSTTPLELRAREVEHWWLGPLPEPAGGALVQELARCLSWDEARQLASACGLSPLALRLAASAVASGALTLRDAMARARNATATATAAVTPRSAGGVWSPGGGGAAFSPRASVPGSVVGPSGRGVGPSILVPPTPRLLRSQSQQPSPSLSGRYHSPRTPPSRVAAAAAAPPYGFMRSYADGSAPGSSPSPGAGGAGGYGTYGMYGMTLSSAVTPSPGGVRRANNSFGRSMSFLLRASASQTMGRGGGGGAAAAAAASIGGGGSSIGRSRLPPPPPPLQTAYSYCRVGSGASDRTYGNGAAVAAALLAALSDEHRTALVQLSIMPGSWDEDTASALLGRPPYAVRALLDVLVGYSLVVNGGCSVRSSRGGGGGGRGGGAGGLGATMGGGGGGGGYRLMPGVLDAARAMLAEMDAESKVALQCRFVGHVLSQFLRADRLYKQGAVRAAMQLASELRQDVQAMLLVAARCSDPERMVWGTLGASRLAALAASRLFSGLVLEASGEMEAFWRAVQEAAEAEPEAAVPEAAATVAAAAATTASSVRRCRDGVVAALAARALAQTLHKQARLEEAEVAWRGALQQAQLMTHGSAATSLEVAACHSGLGLALSALQRFGEAEEQAGEALRLRRAALGDHHAEVAASLSDLARLMRLTGRYAEAEEAYRRVLQLRVDLLGEDHPAVADSYNSAGITAGLMKRHLEEEHCYRRALAIRQRTLGPDHPGVAQALNNIGTALSSQGRHEAAEQVFREALAIKRRVLGPTHHAVGTTLNNVARALRYQGKLPEAEAACREALGVMEAALGPMHPSVTTAASNLVHLLRRLGKDDEAEAVHAAYRPRWTRDLVDSAQPTPGQQGQQGQGQPRVDEAMAAVAASPPPRSGKSPLAAQGSGSRTAPPQPPPRKQQQQQHLAEQAPKAQAEMDAALALMAGGSGPQGRPEGPALGGGGGGAAGVGSVGSLGGGGGDLTAGAELSSRLDASSFYRRALVEAARAVQRELQGEEVTTAAAAAEKQHASGGSLRPRTSGPLGSRSCAGSTTPVADFVSERESTSSSSFNRRMAWGALELGTSTETLSTNGTNSMRLSGTMPPRPHTAAPALSGATKGEL</sequence>
<dbReference type="InterPro" id="IPR059179">
    <property type="entry name" value="MLKL-like_MCAfunc"/>
</dbReference>
<feature type="region of interest" description="Disordered" evidence="12">
    <location>
        <begin position="211"/>
        <end position="230"/>
    </location>
</feature>
<gene>
    <name evidence="14" type="primary">PLEST010261</name>
    <name evidence="14" type="ORF">PLESTB_001537400</name>
</gene>
<feature type="repeat" description="TPR" evidence="10">
    <location>
        <begin position="1688"/>
        <end position="1721"/>
    </location>
</feature>